<dbReference type="Proteomes" id="UP001310022">
    <property type="component" value="Unassembled WGS sequence"/>
</dbReference>
<name>A0AAN4W3Z4_9BACT</name>
<organism evidence="1 2">
    <name type="scientific">Persicobacter diffluens</name>
    <dbReference type="NCBI Taxonomy" id="981"/>
    <lineage>
        <taxon>Bacteria</taxon>
        <taxon>Pseudomonadati</taxon>
        <taxon>Bacteroidota</taxon>
        <taxon>Cytophagia</taxon>
        <taxon>Cytophagales</taxon>
        <taxon>Persicobacteraceae</taxon>
        <taxon>Persicobacter</taxon>
    </lineage>
</organism>
<reference evidence="1 2" key="1">
    <citation type="submission" date="2021-12" db="EMBL/GenBank/DDBJ databases">
        <title>Genome sequencing of bacteria with rrn-lacking chromosome and rrn-plasmid.</title>
        <authorList>
            <person name="Anda M."/>
            <person name="Iwasaki W."/>
        </authorList>
    </citation>
    <scope>NUCLEOTIDE SEQUENCE [LARGE SCALE GENOMIC DNA]</scope>
    <source>
        <strain evidence="1 2">NBRC 15940</strain>
    </source>
</reference>
<evidence type="ECO:0000313" key="2">
    <source>
        <dbReference type="Proteomes" id="UP001310022"/>
    </source>
</evidence>
<accession>A0AAN4W3Z4</accession>
<keyword evidence="2" id="KW-1185">Reference proteome</keyword>
<protein>
    <submittedName>
        <fullName evidence="1">Uncharacterized protein</fullName>
    </submittedName>
</protein>
<sequence length="225" mass="25660">MKIEFEIKGMKKEVLLLVIILLPFLAKGQTVEDAIEKFEKEEFETEILGDWSMITMMYHAFPEFNGDGNYRFWMQQNYKFKNNPLNLRAEESFGLKYALVGYLDLYLPINDHLLFAASVGSGYNFTTAVKTDPETGDVLQRGAAVSQLGWAFVFIAPFNIKNLTLVMASEPEYNWGLEVWDWTNFIAIASWKVSKRAAVQARLLGDYTNGNLYQAGVGMSFDLSR</sequence>
<gene>
    <name evidence="1" type="ORF">PEDI_44240</name>
</gene>
<comment type="caution">
    <text evidence="1">The sequence shown here is derived from an EMBL/GenBank/DDBJ whole genome shotgun (WGS) entry which is preliminary data.</text>
</comment>
<dbReference type="AlphaFoldDB" id="A0AAN4W3Z4"/>
<proteinExistence type="predicted"/>
<evidence type="ECO:0000313" key="1">
    <source>
        <dbReference type="EMBL" id="GJM63872.1"/>
    </source>
</evidence>
<dbReference type="EMBL" id="BQKE01000003">
    <property type="protein sequence ID" value="GJM63872.1"/>
    <property type="molecule type" value="Genomic_DNA"/>
</dbReference>